<evidence type="ECO:0000256" key="1">
    <source>
        <dbReference type="SAM" id="MobiDB-lite"/>
    </source>
</evidence>
<organism evidence="2 3">
    <name type="scientific">Paenibacillus cineris</name>
    <dbReference type="NCBI Taxonomy" id="237530"/>
    <lineage>
        <taxon>Bacteria</taxon>
        <taxon>Bacillati</taxon>
        <taxon>Bacillota</taxon>
        <taxon>Bacilli</taxon>
        <taxon>Bacillales</taxon>
        <taxon>Paenibacillaceae</taxon>
        <taxon>Paenibacillus</taxon>
    </lineage>
</organism>
<name>A0ABQ4LNG7_9BACL</name>
<dbReference type="Proteomes" id="UP000676601">
    <property type="component" value="Unassembled WGS sequence"/>
</dbReference>
<gene>
    <name evidence="2" type="ORF">J21TS7_61780</name>
</gene>
<feature type="compositionally biased region" description="Polar residues" evidence="1">
    <location>
        <begin position="14"/>
        <end position="30"/>
    </location>
</feature>
<comment type="caution">
    <text evidence="2">The sequence shown here is derived from an EMBL/GenBank/DDBJ whole genome shotgun (WGS) entry which is preliminary data.</text>
</comment>
<protein>
    <submittedName>
        <fullName evidence="2">Uncharacterized protein</fullName>
    </submittedName>
</protein>
<proteinExistence type="predicted"/>
<dbReference type="EMBL" id="BORU01000005">
    <property type="protein sequence ID" value="GIO57860.1"/>
    <property type="molecule type" value="Genomic_DNA"/>
</dbReference>
<sequence length="46" mass="5024">MSDFLQRKHGVMGQGQQFSVSQSDNRQGLANGQGMRHAAMDLFGAQ</sequence>
<keyword evidence="3" id="KW-1185">Reference proteome</keyword>
<evidence type="ECO:0000313" key="2">
    <source>
        <dbReference type="EMBL" id="GIO57860.1"/>
    </source>
</evidence>
<feature type="region of interest" description="Disordered" evidence="1">
    <location>
        <begin position="1"/>
        <end position="34"/>
    </location>
</feature>
<accession>A0ABQ4LNG7</accession>
<evidence type="ECO:0000313" key="3">
    <source>
        <dbReference type="Proteomes" id="UP000676601"/>
    </source>
</evidence>
<reference evidence="2 3" key="1">
    <citation type="submission" date="2021-03" db="EMBL/GenBank/DDBJ databases">
        <title>Antimicrobial resistance genes in bacteria isolated from Japanese honey, and their potential for conferring macrolide and lincosamide resistance in the American foulbrood pathogen Paenibacillus larvae.</title>
        <authorList>
            <person name="Okamoto M."/>
            <person name="Kumagai M."/>
            <person name="Kanamori H."/>
            <person name="Takamatsu D."/>
        </authorList>
    </citation>
    <scope>NUCLEOTIDE SEQUENCE [LARGE SCALE GENOMIC DNA]</scope>
    <source>
        <strain evidence="2 3">J21TS7</strain>
    </source>
</reference>